<dbReference type="PANTHER" id="PTHR31286">
    <property type="entry name" value="GLYCINE-RICH CELL WALL STRUCTURAL PROTEIN 1.8-LIKE"/>
    <property type="match status" value="1"/>
</dbReference>
<protein>
    <recommendedName>
        <fullName evidence="2">DUF4283 domain-containing protein</fullName>
    </recommendedName>
</protein>
<feature type="compositionally biased region" description="Low complexity" evidence="1">
    <location>
        <begin position="413"/>
        <end position="431"/>
    </location>
</feature>
<evidence type="ECO:0000313" key="3">
    <source>
        <dbReference type="EMBL" id="KAI0489269.1"/>
    </source>
</evidence>
<dbReference type="AlphaFoldDB" id="A0A8T3A5C3"/>
<name>A0A8T3A5C3_DENNO</name>
<evidence type="ECO:0000259" key="2">
    <source>
        <dbReference type="Pfam" id="PF14111"/>
    </source>
</evidence>
<evidence type="ECO:0000256" key="1">
    <source>
        <dbReference type="SAM" id="MobiDB-lite"/>
    </source>
</evidence>
<organism evidence="3 4">
    <name type="scientific">Dendrobium nobile</name>
    <name type="common">Orchid</name>
    <dbReference type="NCBI Taxonomy" id="94219"/>
    <lineage>
        <taxon>Eukaryota</taxon>
        <taxon>Viridiplantae</taxon>
        <taxon>Streptophyta</taxon>
        <taxon>Embryophyta</taxon>
        <taxon>Tracheophyta</taxon>
        <taxon>Spermatophyta</taxon>
        <taxon>Magnoliopsida</taxon>
        <taxon>Liliopsida</taxon>
        <taxon>Asparagales</taxon>
        <taxon>Orchidaceae</taxon>
        <taxon>Epidendroideae</taxon>
        <taxon>Malaxideae</taxon>
        <taxon>Dendrobiinae</taxon>
        <taxon>Dendrobium</taxon>
    </lineage>
</organism>
<dbReference type="EMBL" id="JAGYWB010000019">
    <property type="protein sequence ID" value="KAI0489269.1"/>
    <property type="molecule type" value="Genomic_DNA"/>
</dbReference>
<feature type="compositionally biased region" description="Polar residues" evidence="1">
    <location>
        <begin position="398"/>
        <end position="412"/>
    </location>
</feature>
<gene>
    <name evidence="3" type="ORF">KFK09_029111</name>
</gene>
<sequence>MAVNDFPPLPSATSLASSSTTFVLPLWKNLLTTTPQFSAEFSHSLSFVPIQNLTAQFTCDQFNAGASEWSLSLVGYSIGKRPFYEALLSVIKKTWPLRGSLSLLTMDEGFFLLKFSAIEDYEHAWSGGPWFFFGKPFILQKWTPDFIPKREEFPSIPLWIKILNLPLSLWTPEGISKLASCVGIPIVVDALTAAKTRLTFARVCVQITSNSLLPDEIFYCVEGKSFPLRIQYDWKPERCSQCGSIMHPPTLCPKDPISKPQNAPKQRSWSTSRKPRQTPPPRLLIPKPPMLKINQTNTNLQPLLINPPEQQPSNSGTLIPNLNSPSGEPQEMTEIRPNTTQSTLISTKNKFDALNDHDENIDFLPHSRTHSPPPNIAPQQLLTLSNPNLSSPPHTSPRNHQPTIPSSTNDTATSSSTSSKTQQTTQQSQKQTRGKQAKKASTPNTRS</sequence>
<comment type="caution">
    <text evidence="3">The sequence shown here is derived from an EMBL/GenBank/DDBJ whole genome shotgun (WGS) entry which is preliminary data.</text>
</comment>
<feature type="compositionally biased region" description="Low complexity" evidence="1">
    <location>
        <begin position="381"/>
        <end position="393"/>
    </location>
</feature>
<dbReference type="InterPro" id="IPR040256">
    <property type="entry name" value="At4g02000-like"/>
</dbReference>
<feature type="region of interest" description="Disordered" evidence="1">
    <location>
        <begin position="360"/>
        <end position="447"/>
    </location>
</feature>
<feature type="domain" description="DUF4283" evidence="2">
    <location>
        <begin position="66"/>
        <end position="149"/>
    </location>
</feature>
<dbReference type="Pfam" id="PF14111">
    <property type="entry name" value="DUF4283"/>
    <property type="match status" value="1"/>
</dbReference>
<dbReference type="OrthoDB" id="1750606at2759"/>
<feature type="compositionally biased region" description="Polar residues" evidence="1">
    <location>
        <begin position="311"/>
        <end position="327"/>
    </location>
</feature>
<feature type="compositionally biased region" description="Polar residues" evidence="1">
    <location>
        <begin position="259"/>
        <end position="272"/>
    </location>
</feature>
<dbReference type="PANTHER" id="PTHR31286:SF180">
    <property type="entry name" value="OS10G0362600 PROTEIN"/>
    <property type="match status" value="1"/>
</dbReference>
<dbReference type="Proteomes" id="UP000829196">
    <property type="component" value="Unassembled WGS sequence"/>
</dbReference>
<feature type="compositionally biased region" description="Pro residues" evidence="1">
    <location>
        <begin position="277"/>
        <end position="289"/>
    </location>
</feature>
<keyword evidence="4" id="KW-1185">Reference proteome</keyword>
<reference evidence="3" key="1">
    <citation type="journal article" date="2022" name="Front. Genet.">
        <title>Chromosome-Scale Assembly of the Dendrobium nobile Genome Provides Insights Into the Molecular Mechanism of the Biosynthesis of the Medicinal Active Ingredient of Dendrobium.</title>
        <authorList>
            <person name="Xu Q."/>
            <person name="Niu S.-C."/>
            <person name="Li K.-L."/>
            <person name="Zheng P.-J."/>
            <person name="Zhang X.-J."/>
            <person name="Jia Y."/>
            <person name="Liu Y."/>
            <person name="Niu Y.-X."/>
            <person name="Yu L.-H."/>
            <person name="Chen D.-F."/>
            <person name="Zhang G.-Q."/>
        </authorList>
    </citation>
    <scope>NUCLEOTIDE SEQUENCE</scope>
    <source>
        <tissue evidence="3">Leaf</tissue>
    </source>
</reference>
<proteinExistence type="predicted"/>
<evidence type="ECO:0000313" key="4">
    <source>
        <dbReference type="Proteomes" id="UP000829196"/>
    </source>
</evidence>
<feature type="region of interest" description="Disordered" evidence="1">
    <location>
        <begin position="250"/>
        <end position="342"/>
    </location>
</feature>
<dbReference type="InterPro" id="IPR025558">
    <property type="entry name" value="DUF4283"/>
</dbReference>
<accession>A0A8T3A5C3</accession>